<keyword evidence="1" id="KW-0647">Proteasome</keyword>
<evidence type="ECO:0000313" key="2">
    <source>
        <dbReference type="Proteomes" id="UP000237105"/>
    </source>
</evidence>
<proteinExistence type="predicted"/>
<dbReference type="STRING" id="3476.A0A2P5AZJ8"/>
<reference evidence="2" key="1">
    <citation type="submission" date="2016-06" db="EMBL/GenBank/DDBJ databases">
        <title>Parallel loss of symbiosis genes in relatives of nitrogen-fixing non-legume Parasponia.</title>
        <authorList>
            <person name="Van Velzen R."/>
            <person name="Holmer R."/>
            <person name="Bu F."/>
            <person name="Rutten L."/>
            <person name="Van Zeijl A."/>
            <person name="Liu W."/>
            <person name="Santuari L."/>
            <person name="Cao Q."/>
            <person name="Sharma T."/>
            <person name="Shen D."/>
            <person name="Roswanjaya Y."/>
            <person name="Wardhani T."/>
            <person name="Kalhor M.S."/>
            <person name="Jansen J."/>
            <person name="Van den Hoogen J."/>
            <person name="Gungor B."/>
            <person name="Hartog M."/>
            <person name="Hontelez J."/>
            <person name="Verver J."/>
            <person name="Yang W.-C."/>
            <person name="Schijlen E."/>
            <person name="Repin R."/>
            <person name="Schilthuizen M."/>
            <person name="Schranz E."/>
            <person name="Heidstra R."/>
            <person name="Miyata K."/>
            <person name="Fedorova E."/>
            <person name="Kohlen W."/>
            <person name="Bisseling T."/>
            <person name="Smit S."/>
            <person name="Geurts R."/>
        </authorList>
    </citation>
    <scope>NUCLEOTIDE SEQUENCE [LARGE SCALE GENOMIC DNA]</scope>
    <source>
        <strain evidence="2">cv. WU1-14</strain>
    </source>
</reference>
<accession>A0A2P5AZJ8</accession>
<gene>
    <name evidence="1" type="ORF">PanWU01x14_285830</name>
</gene>
<dbReference type="GO" id="GO:0051603">
    <property type="term" value="P:proteolysis involved in protein catabolic process"/>
    <property type="evidence" value="ECO:0007669"/>
    <property type="project" value="InterPro"/>
</dbReference>
<evidence type="ECO:0000313" key="1">
    <source>
        <dbReference type="EMBL" id="PON41916.1"/>
    </source>
</evidence>
<dbReference type="GO" id="GO:0005839">
    <property type="term" value="C:proteasome core complex"/>
    <property type="evidence" value="ECO:0007669"/>
    <property type="project" value="InterPro"/>
</dbReference>
<dbReference type="EMBL" id="JXTB01000404">
    <property type="protein sequence ID" value="PON41916.1"/>
    <property type="molecule type" value="Genomic_DNA"/>
</dbReference>
<sequence length="149" mass="16824">MIELDRCTLFYFISDAKGHCERARVVTLVTQRLLVNVSCEKYIVEALALVPALVPKSDEQLAHNGALGLMRLGFAMEIIGLVGILVNMIGVHFEDDHVAPGFGNHFARPIREEWRKDLSFEDGVKILEKCMRVLLYRDRSAVNKLQLSV</sequence>
<organism evidence="1 2">
    <name type="scientific">Parasponia andersonii</name>
    <name type="common">Sponia andersonii</name>
    <dbReference type="NCBI Taxonomy" id="3476"/>
    <lineage>
        <taxon>Eukaryota</taxon>
        <taxon>Viridiplantae</taxon>
        <taxon>Streptophyta</taxon>
        <taxon>Embryophyta</taxon>
        <taxon>Tracheophyta</taxon>
        <taxon>Spermatophyta</taxon>
        <taxon>Magnoliopsida</taxon>
        <taxon>eudicotyledons</taxon>
        <taxon>Gunneridae</taxon>
        <taxon>Pentapetalae</taxon>
        <taxon>rosids</taxon>
        <taxon>fabids</taxon>
        <taxon>Rosales</taxon>
        <taxon>Cannabaceae</taxon>
        <taxon>Parasponia</taxon>
    </lineage>
</organism>
<dbReference type="InterPro" id="IPR029055">
    <property type="entry name" value="Ntn_hydrolases_N"/>
</dbReference>
<dbReference type="Proteomes" id="UP000237105">
    <property type="component" value="Unassembled WGS sequence"/>
</dbReference>
<dbReference type="SUPFAM" id="SSF56235">
    <property type="entry name" value="N-terminal nucleophile aminohydrolases (Ntn hydrolases)"/>
    <property type="match status" value="1"/>
</dbReference>
<comment type="caution">
    <text evidence="1">The sequence shown here is derived from an EMBL/GenBank/DDBJ whole genome shotgun (WGS) entry which is preliminary data.</text>
</comment>
<dbReference type="AlphaFoldDB" id="A0A2P5AZJ8"/>
<protein>
    <submittedName>
        <fullName evidence="1">Proteasome, subunit alpha/beta</fullName>
    </submittedName>
</protein>
<dbReference type="InterPro" id="IPR001353">
    <property type="entry name" value="Proteasome_sua/b"/>
</dbReference>
<keyword evidence="2" id="KW-1185">Reference proteome</keyword>
<dbReference type="Gene3D" id="3.60.20.10">
    <property type="entry name" value="Glutamine Phosphoribosylpyrophosphate, subunit 1, domain 1"/>
    <property type="match status" value="1"/>
</dbReference>
<name>A0A2P5AZJ8_PARAD</name>
<dbReference type="Pfam" id="PF00227">
    <property type="entry name" value="Proteasome"/>
    <property type="match status" value="1"/>
</dbReference>
<dbReference type="OrthoDB" id="10248542at2759"/>